<dbReference type="Gene3D" id="3.40.50.1820">
    <property type="entry name" value="alpha/beta hydrolase"/>
    <property type="match status" value="1"/>
</dbReference>
<feature type="domain" description="AB hydrolase-1" evidence="2">
    <location>
        <begin position="29"/>
        <end position="284"/>
    </location>
</feature>
<dbReference type="EMBL" id="JBHSDH010000013">
    <property type="protein sequence ID" value="MFC4292444.1"/>
    <property type="molecule type" value="Genomic_DNA"/>
</dbReference>
<gene>
    <name evidence="3" type="ORF">ACFOWX_08455</name>
</gene>
<keyword evidence="4" id="KW-1185">Reference proteome</keyword>
<organism evidence="3 4">
    <name type="scientific">Sphingorhabdus arenilitoris</name>
    <dbReference type="NCBI Taxonomy" id="1490041"/>
    <lineage>
        <taxon>Bacteria</taxon>
        <taxon>Pseudomonadati</taxon>
        <taxon>Pseudomonadota</taxon>
        <taxon>Alphaproteobacteria</taxon>
        <taxon>Sphingomonadales</taxon>
        <taxon>Sphingomonadaceae</taxon>
        <taxon>Sphingorhabdus</taxon>
    </lineage>
</organism>
<dbReference type="Pfam" id="PF00561">
    <property type="entry name" value="Abhydrolase_1"/>
    <property type="match status" value="1"/>
</dbReference>
<dbReference type="PRINTS" id="PR00111">
    <property type="entry name" value="ABHYDROLASE"/>
</dbReference>
<dbReference type="SUPFAM" id="SSF53474">
    <property type="entry name" value="alpha/beta-Hydrolases"/>
    <property type="match status" value="1"/>
</dbReference>
<sequence>MTPFSHQSISLPTHVTLGVWTAGDPAGLPVIFLHGFPESHRTWRHQMTALSAAGYYCIAPDQRGFAGSSKPPEVSDYTPDKPVADLFALADALGLPTFTLAAHDWGGAIAWMAALKRPERIERLIMCNSAHPLVFQRTLYDDMGQRAASQYMNVFKGDRIDKSIAEKGLEWFYDHSFMRHLTPEQMDPQEREIYLSEWRTDNAITSMLKWYKATNMVVPPMEGAVERPAFLDKRFPVIDIPTLVVWGMDDPALLPCQLELDGLVSDLTIIRISDCGHFVTWEAPDKVNTAMLEWLAEHLGGCA</sequence>
<accession>A0ABV8RI78</accession>
<evidence type="ECO:0000259" key="2">
    <source>
        <dbReference type="Pfam" id="PF00561"/>
    </source>
</evidence>
<dbReference type="InterPro" id="IPR000073">
    <property type="entry name" value="AB_hydrolase_1"/>
</dbReference>
<dbReference type="PANTHER" id="PTHR43329">
    <property type="entry name" value="EPOXIDE HYDROLASE"/>
    <property type="match status" value="1"/>
</dbReference>
<name>A0ABV8RI78_9SPHN</name>
<evidence type="ECO:0000313" key="3">
    <source>
        <dbReference type="EMBL" id="MFC4292444.1"/>
    </source>
</evidence>
<dbReference type="InterPro" id="IPR000639">
    <property type="entry name" value="Epox_hydrolase-like"/>
</dbReference>
<dbReference type="Proteomes" id="UP001595887">
    <property type="component" value="Unassembled WGS sequence"/>
</dbReference>
<evidence type="ECO:0000256" key="1">
    <source>
        <dbReference type="ARBA" id="ARBA00022801"/>
    </source>
</evidence>
<dbReference type="InterPro" id="IPR029058">
    <property type="entry name" value="AB_hydrolase_fold"/>
</dbReference>
<comment type="caution">
    <text evidence="3">The sequence shown here is derived from an EMBL/GenBank/DDBJ whole genome shotgun (WGS) entry which is preliminary data.</text>
</comment>
<dbReference type="PRINTS" id="PR00412">
    <property type="entry name" value="EPOXHYDRLASE"/>
</dbReference>
<dbReference type="GO" id="GO:0016787">
    <property type="term" value="F:hydrolase activity"/>
    <property type="evidence" value="ECO:0007669"/>
    <property type="project" value="UniProtKB-KW"/>
</dbReference>
<reference evidence="4" key="1">
    <citation type="journal article" date="2019" name="Int. J. Syst. Evol. Microbiol.">
        <title>The Global Catalogue of Microorganisms (GCM) 10K type strain sequencing project: providing services to taxonomists for standard genome sequencing and annotation.</title>
        <authorList>
            <consortium name="The Broad Institute Genomics Platform"/>
            <consortium name="The Broad Institute Genome Sequencing Center for Infectious Disease"/>
            <person name="Wu L."/>
            <person name="Ma J."/>
        </authorList>
    </citation>
    <scope>NUCLEOTIDE SEQUENCE [LARGE SCALE GENOMIC DNA]</scope>
    <source>
        <strain evidence="4">CECT 8531</strain>
    </source>
</reference>
<proteinExistence type="predicted"/>
<dbReference type="RefSeq" id="WP_381423137.1">
    <property type="nucleotide sequence ID" value="NZ_JBHSDH010000013.1"/>
</dbReference>
<protein>
    <submittedName>
        <fullName evidence="3">Alpha/beta fold hydrolase</fullName>
    </submittedName>
</protein>
<evidence type="ECO:0000313" key="4">
    <source>
        <dbReference type="Proteomes" id="UP001595887"/>
    </source>
</evidence>
<keyword evidence="1 3" id="KW-0378">Hydrolase</keyword>